<evidence type="ECO:0000313" key="2">
    <source>
        <dbReference type="Proteomes" id="UP000178690"/>
    </source>
</evidence>
<reference evidence="1 2" key="1">
    <citation type="journal article" date="2016" name="Nat. Commun.">
        <title>Thousands of microbial genomes shed light on interconnected biogeochemical processes in an aquifer system.</title>
        <authorList>
            <person name="Anantharaman K."/>
            <person name="Brown C.T."/>
            <person name="Hug L.A."/>
            <person name="Sharon I."/>
            <person name="Castelle C.J."/>
            <person name="Probst A.J."/>
            <person name="Thomas B.C."/>
            <person name="Singh A."/>
            <person name="Wilkins M.J."/>
            <person name="Karaoz U."/>
            <person name="Brodie E.L."/>
            <person name="Williams K.H."/>
            <person name="Hubbard S.S."/>
            <person name="Banfield J.F."/>
        </authorList>
    </citation>
    <scope>NUCLEOTIDE SEQUENCE [LARGE SCALE GENOMIC DNA]</scope>
    <source>
        <strain evidence="2">RIFCSPHIGHO2_01_FULL_58_15</strain>
    </source>
</reference>
<dbReference type="STRING" id="1802363.A2682_02645"/>
<protein>
    <recommendedName>
        <fullName evidence="3">Proteasome subunit alpha</fullName>
    </recommendedName>
</protein>
<dbReference type="SUPFAM" id="SSF56235">
    <property type="entry name" value="N-terminal nucleophile aminohydrolases (Ntn hydrolases)"/>
    <property type="match status" value="1"/>
</dbReference>
<evidence type="ECO:0000313" key="1">
    <source>
        <dbReference type="EMBL" id="OHA48659.1"/>
    </source>
</evidence>
<dbReference type="Gene3D" id="3.60.20.10">
    <property type="entry name" value="Glutamine Phosphoribosylpyrophosphate, subunit 1, domain 1"/>
    <property type="match status" value="1"/>
</dbReference>
<name>A0A1G2PLL6_TERXR</name>
<dbReference type="InterPro" id="IPR029055">
    <property type="entry name" value="Ntn_hydrolases_N"/>
</dbReference>
<comment type="caution">
    <text evidence="1">The sequence shown here is derived from an EMBL/GenBank/DDBJ whole genome shotgun (WGS) entry which is preliminary data.</text>
</comment>
<dbReference type="AlphaFoldDB" id="A0A1G2PLL6"/>
<dbReference type="EMBL" id="MHST01000018">
    <property type="protein sequence ID" value="OHA48659.1"/>
    <property type="molecule type" value="Genomic_DNA"/>
</dbReference>
<sequence length="226" mass="24764">MADNDGTRYTTRGETDKLSLIEDRLHSCLPVIAIAFRGGALFATSSTIRGVRKVRLVHPKGLVFAGTGEVVAIQQIATGFTTGAHLLELRAGHTSVTAESVIAQEELDGILGMMRALFVDSRTRPLIGDFLIAEVDGEQKRTVFHYLSATGDRNAHEDFCVLGGNDVVPGIERILKEHARVSQSRRDAVRLAQRAWEECGKEGTLELTVVSYQQPQQLQHLSGEEE</sequence>
<organism evidence="1 2">
    <name type="scientific">Terrybacteria sp. (strain RIFCSPHIGHO2_01_FULL_58_15)</name>
    <dbReference type="NCBI Taxonomy" id="1802363"/>
    <lineage>
        <taxon>Bacteria</taxon>
        <taxon>Candidatus Terryibacteriota</taxon>
    </lineage>
</organism>
<evidence type="ECO:0008006" key="3">
    <source>
        <dbReference type="Google" id="ProtNLM"/>
    </source>
</evidence>
<accession>A0A1G2PLL6</accession>
<gene>
    <name evidence="1" type="ORF">A2682_02645</name>
</gene>
<dbReference type="Proteomes" id="UP000178690">
    <property type="component" value="Unassembled WGS sequence"/>
</dbReference>
<proteinExistence type="predicted"/>